<keyword evidence="3" id="KW-1185">Reference proteome</keyword>
<dbReference type="AlphaFoldDB" id="A0A9W8HV85"/>
<comment type="caution">
    <text evidence="2">The sequence shown here is derived from an EMBL/GenBank/DDBJ whole genome shotgun (WGS) entry which is preliminary data.</text>
</comment>
<accession>A0A9W8HV85</accession>
<reference evidence="2" key="1">
    <citation type="submission" date="2022-07" db="EMBL/GenBank/DDBJ databases">
        <title>Phylogenomic reconstructions and comparative analyses of Kickxellomycotina fungi.</title>
        <authorList>
            <person name="Reynolds N.K."/>
            <person name="Stajich J.E."/>
            <person name="Barry K."/>
            <person name="Grigoriev I.V."/>
            <person name="Crous P."/>
            <person name="Smith M.E."/>
        </authorList>
    </citation>
    <scope>NUCLEOTIDE SEQUENCE</scope>
    <source>
        <strain evidence="2">NRRL 1565</strain>
    </source>
</reference>
<feature type="compositionally biased region" description="Low complexity" evidence="1">
    <location>
        <begin position="71"/>
        <end position="83"/>
    </location>
</feature>
<dbReference type="EMBL" id="JANBUO010000369">
    <property type="protein sequence ID" value="KAJ2804711.1"/>
    <property type="molecule type" value="Genomic_DNA"/>
</dbReference>
<dbReference type="Proteomes" id="UP001140094">
    <property type="component" value="Unassembled WGS sequence"/>
</dbReference>
<feature type="region of interest" description="Disordered" evidence="1">
    <location>
        <begin position="1"/>
        <end position="141"/>
    </location>
</feature>
<feature type="compositionally biased region" description="Low complexity" evidence="1">
    <location>
        <begin position="42"/>
        <end position="56"/>
    </location>
</feature>
<feature type="compositionally biased region" description="Basic residues" evidence="1">
    <location>
        <begin position="84"/>
        <end position="94"/>
    </location>
</feature>
<evidence type="ECO:0000313" key="3">
    <source>
        <dbReference type="Proteomes" id="UP001140094"/>
    </source>
</evidence>
<dbReference type="OrthoDB" id="5553581at2759"/>
<feature type="compositionally biased region" description="Low complexity" evidence="1">
    <location>
        <begin position="20"/>
        <end position="29"/>
    </location>
</feature>
<gene>
    <name evidence="2" type="ORF">H4R20_002392</name>
</gene>
<protein>
    <submittedName>
        <fullName evidence="2">Uncharacterized protein</fullName>
    </submittedName>
</protein>
<name>A0A9W8HV85_9FUNG</name>
<organism evidence="2 3">
    <name type="scientific">Coemansia guatemalensis</name>
    <dbReference type="NCBI Taxonomy" id="2761395"/>
    <lineage>
        <taxon>Eukaryota</taxon>
        <taxon>Fungi</taxon>
        <taxon>Fungi incertae sedis</taxon>
        <taxon>Zoopagomycota</taxon>
        <taxon>Kickxellomycotina</taxon>
        <taxon>Kickxellomycetes</taxon>
        <taxon>Kickxellales</taxon>
        <taxon>Kickxellaceae</taxon>
        <taxon>Coemansia</taxon>
    </lineage>
</organism>
<evidence type="ECO:0000256" key="1">
    <source>
        <dbReference type="SAM" id="MobiDB-lite"/>
    </source>
</evidence>
<evidence type="ECO:0000313" key="2">
    <source>
        <dbReference type="EMBL" id="KAJ2804711.1"/>
    </source>
</evidence>
<proteinExistence type="predicted"/>
<sequence length="583" mass="63262">MSAKPATAGAGFWPRLFRRPSNNSQPSPSAAETQWSPQRPHANSSASAATAVADVVWPTSAEAKTTPPLSTTTPVDTQQQQTSPRRRPRWLQRRATKESRRPEQQPAALDMMHAESAGQKGAAETKGSPAGDRSDAPYSAGHLGISDGHMECLAFWRTHDRRLGQGGEQAETREILDAMVDDALTAGLKGWHVEPNQGTFNDALGPSALHPIVMTFARAHIEGQSVCLGPEHVWLAVLQSLAVVLRQQNAAKPVGDAVGANIRAGQRVDLEQLWRVLRDSSPVPRSSKANTGHEVRLFASEMHDRHALHSGHGATPLAMAAAAAGPSSSVAYGQIELGGRKVTWQATQRSTNPQWVDALARGPGVAGVELTGTLQTWSSLCVLVRQAKELYSRRYGSGVDWWLHRVHLLVRDLADCFAAQTEGGLGAAWRQWLSLALFDGHSGGRRGERLDGWLVALFVADASGKFIHSQQQWWMDWERLPSGVDLLHLSGINMYSGFVGVQQLRRRQRNQSTVRNHSRTLTGEDLEAALGMGRDGASTLAGSQENLDLHQLQDATQHDLHAAFASLSEHRAVAPLIGWALDG</sequence>